<dbReference type="GO" id="GO:0045893">
    <property type="term" value="P:positive regulation of DNA-templated transcription"/>
    <property type="evidence" value="ECO:0007669"/>
    <property type="project" value="UniProtKB-ARBA"/>
</dbReference>
<evidence type="ECO:0000256" key="3">
    <source>
        <dbReference type="ARBA" id="ARBA00022771"/>
    </source>
</evidence>
<evidence type="ECO:0000256" key="2">
    <source>
        <dbReference type="ARBA" id="ARBA00022737"/>
    </source>
</evidence>
<sequence length="331" mass="38303">MNSQVCVTCRNEKPVNRTDNRLVTESCGHVKCMDCLLLEKAGCEACLLQKSEQVIADVSDTDDGFAGDTVPAPAEMKRFEEISNDFEETSKEFVVINNGFKETNTEFVLTNNGFEETNNGFEETNNEVQIIFEDLNASGKFYLCTVCKKRFHARSHVAYHAYCNGQSKPYACVLCPQSFASQSHYKYHMRVHRNERPYVCDVCGQNFVQTSKLQRHKLKHTKEKKHTCVQCNKAFTNMTALRKHMLIHTEERPYACPTCGRRFRDNSNFQKHVKKHNNCEYVAINKAFTNMTALRKHMLIHTEERPYACPTCGRRFRDNSNFQKHVKKHNN</sequence>
<feature type="non-terminal residue" evidence="7">
    <location>
        <position position="331"/>
    </location>
</feature>
<dbReference type="PROSITE" id="PS00028">
    <property type="entry name" value="ZINC_FINGER_C2H2_1"/>
    <property type="match status" value="5"/>
</dbReference>
<keyword evidence="2" id="KW-0677">Repeat</keyword>
<feature type="domain" description="C2H2-type" evidence="6">
    <location>
        <begin position="198"/>
        <end position="225"/>
    </location>
</feature>
<evidence type="ECO:0000313" key="8">
    <source>
        <dbReference type="Proteomes" id="UP000037510"/>
    </source>
</evidence>
<dbReference type="GO" id="GO:0008270">
    <property type="term" value="F:zinc ion binding"/>
    <property type="evidence" value="ECO:0007669"/>
    <property type="project" value="UniProtKB-KW"/>
</dbReference>
<dbReference type="GO" id="GO:0000977">
    <property type="term" value="F:RNA polymerase II transcription regulatory region sequence-specific DNA binding"/>
    <property type="evidence" value="ECO:0007669"/>
    <property type="project" value="TreeGrafter"/>
</dbReference>
<dbReference type="GO" id="GO:0005634">
    <property type="term" value="C:nucleus"/>
    <property type="evidence" value="ECO:0007669"/>
    <property type="project" value="TreeGrafter"/>
</dbReference>
<evidence type="ECO:0000256" key="4">
    <source>
        <dbReference type="ARBA" id="ARBA00022833"/>
    </source>
</evidence>
<feature type="domain" description="C2H2-type" evidence="6">
    <location>
        <begin position="307"/>
        <end position="331"/>
    </location>
</feature>
<keyword evidence="3 5" id="KW-0863">Zinc-finger</keyword>
<evidence type="ECO:0000313" key="7">
    <source>
        <dbReference type="EMBL" id="KOB68120.1"/>
    </source>
</evidence>
<dbReference type="FunFam" id="3.30.160.60:FF:001732">
    <property type="entry name" value="Zgc:162936"/>
    <property type="match status" value="2"/>
</dbReference>
<keyword evidence="1" id="KW-0479">Metal-binding</keyword>
<evidence type="ECO:0000259" key="6">
    <source>
        <dbReference type="PROSITE" id="PS50157"/>
    </source>
</evidence>
<proteinExistence type="predicted"/>
<dbReference type="FunFam" id="3.30.160.60:FF:000624">
    <property type="entry name" value="zinc finger protein 697"/>
    <property type="match status" value="1"/>
</dbReference>
<keyword evidence="8" id="KW-1185">Reference proteome</keyword>
<dbReference type="InterPro" id="IPR036236">
    <property type="entry name" value="Znf_C2H2_sf"/>
</dbReference>
<dbReference type="InterPro" id="IPR013087">
    <property type="entry name" value="Znf_C2H2_type"/>
</dbReference>
<dbReference type="SUPFAM" id="SSF57667">
    <property type="entry name" value="beta-beta-alpha zinc fingers"/>
    <property type="match status" value="4"/>
</dbReference>
<dbReference type="GO" id="GO:0048598">
    <property type="term" value="P:embryonic morphogenesis"/>
    <property type="evidence" value="ECO:0007669"/>
    <property type="project" value="UniProtKB-ARBA"/>
</dbReference>
<accession>A0A0L7KY79</accession>
<dbReference type="GO" id="GO:0005694">
    <property type="term" value="C:chromosome"/>
    <property type="evidence" value="ECO:0007669"/>
    <property type="project" value="UniProtKB-ARBA"/>
</dbReference>
<feature type="domain" description="C2H2-type" evidence="6">
    <location>
        <begin position="142"/>
        <end position="169"/>
    </location>
</feature>
<dbReference type="FunFam" id="3.30.160.60:FF:000100">
    <property type="entry name" value="Zinc finger 45-like"/>
    <property type="match status" value="1"/>
</dbReference>
<comment type="caution">
    <text evidence="7">The sequence shown here is derived from an EMBL/GenBank/DDBJ whole genome shotgun (WGS) entry which is preliminary data.</text>
</comment>
<dbReference type="EMBL" id="JTDY01004467">
    <property type="protein sequence ID" value="KOB68120.1"/>
    <property type="molecule type" value="Genomic_DNA"/>
</dbReference>
<organism evidence="7 8">
    <name type="scientific">Operophtera brumata</name>
    <name type="common">Winter moth</name>
    <name type="synonym">Phalaena brumata</name>
    <dbReference type="NCBI Taxonomy" id="104452"/>
    <lineage>
        <taxon>Eukaryota</taxon>
        <taxon>Metazoa</taxon>
        <taxon>Ecdysozoa</taxon>
        <taxon>Arthropoda</taxon>
        <taxon>Hexapoda</taxon>
        <taxon>Insecta</taxon>
        <taxon>Pterygota</taxon>
        <taxon>Neoptera</taxon>
        <taxon>Endopterygota</taxon>
        <taxon>Lepidoptera</taxon>
        <taxon>Glossata</taxon>
        <taxon>Ditrysia</taxon>
        <taxon>Geometroidea</taxon>
        <taxon>Geometridae</taxon>
        <taxon>Larentiinae</taxon>
        <taxon>Operophtera</taxon>
    </lineage>
</organism>
<dbReference type="FunFam" id="3.30.160.60:FF:000303">
    <property type="entry name" value="Zinc finger protein 41"/>
    <property type="match status" value="1"/>
</dbReference>
<dbReference type="PROSITE" id="PS50157">
    <property type="entry name" value="ZINC_FINGER_C2H2_2"/>
    <property type="match status" value="7"/>
</dbReference>
<dbReference type="GO" id="GO:0000981">
    <property type="term" value="F:DNA-binding transcription factor activity, RNA polymerase II-specific"/>
    <property type="evidence" value="ECO:0007669"/>
    <property type="project" value="TreeGrafter"/>
</dbReference>
<dbReference type="Pfam" id="PF00096">
    <property type="entry name" value="zf-C2H2"/>
    <property type="match status" value="5"/>
</dbReference>
<dbReference type="PANTHER" id="PTHR24409">
    <property type="entry name" value="ZINC FINGER PROTEIN 142"/>
    <property type="match status" value="1"/>
</dbReference>
<name>A0A0L7KY79_OPEBR</name>
<dbReference type="Proteomes" id="UP000037510">
    <property type="component" value="Unassembled WGS sequence"/>
</dbReference>
<gene>
    <name evidence="7" type="ORF">OBRU01_18843</name>
</gene>
<feature type="domain" description="C2H2-type" evidence="6">
    <location>
        <begin position="285"/>
        <end position="306"/>
    </location>
</feature>
<feature type="domain" description="C2H2-type" evidence="6">
    <location>
        <begin position="170"/>
        <end position="197"/>
    </location>
</feature>
<dbReference type="SMART" id="SM00355">
    <property type="entry name" value="ZnF_C2H2"/>
    <property type="match status" value="7"/>
</dbReference>
<evidence type="ECO:0000256" key="1">
    <source>
        <dbReference type="ARBA" id="ARBA00022723"/>
    </source>
</evidence>
<evidence type="ECO:0000256" key="5">
    <source>
        <dbReference type="PROSITE-ProRule" id="PRU00042"/>
    </source>
</evidence>
<dbReference type="Gene3D" id="3.30.160.60">
    <property type="entry name" value="Classic Zinc Finger"/>
    <property type="match status" value="6"/>
</dbReference>
<dbReference type="PANTHER" id="PTHR24409:SF295">
    <property type="entry name" value="AZ2-RELATED"/>
    <property type="match status" value="1"/>
</dbReference>
<dbReference type="STRING" id="104452.A0A0L7KY79"/>
<feature type="domain" description="C2H2-type" evidence="6">
    <location>
        <begin position="254"/>
        <end position="281"/>
    </location>
</feature>
<reference evidence="7 8" key="1">
    <citation type="journal article" date="2015" name="Genome Biol. Evol.">
        <title>The genome of winter moth (Operophtera brumata) provides a genomic perspective on sexual dimorphism and phenology.</title>
        <authorList>
            <person name="Derks M.F."/>
            <person name="Smit S."/>
            <person name="Salis L."/>
            <person name="Schijlen E."/>
            <person name="Bossers A."/>
            <person name="Mateman C."/>
            <person name="Pijl A.S."/>
            <person name="de Ridder D."/>
            <person name="Groenen M.A."/>
            <person name="Visser M.E."/>
            <person name="Megens H.J."/>
        </authorList>
    </citation>
    <scope>NUCLEOTIDE SEQUENCE [LARGE SCALE GENOMIC DNA]</scope>
    <source>
        <strain evidence="7">WM2013NL</strain>
        <tissue evidence="7">Head and thorax</tissue>
    </source>
</reference>
<dbReference type="AlphaFoldDB" id="A0A0L7KY79"/>
<feature type="domain" description="C2H2-type" evidence="6">
    <location>
        <begin position="226"/>
        <end position="253"/>
    </location>
</feature>
<keyword evidence="4" id="KW-0862">Zinc</keyword>
<protein>
    <recommendedName>
        <fullName evidence="6">C2H2-type domain-containing protein</fullName>
    </recommendedName>
</protein>